<name>A0ABY4WPP2_9GAMM</name>
<feature type="transmembrane region" description="Helical" evidence="1">
    <location>
        <begin position="12"/>
        <end position="31"/>
    </location>
</feature>
<dbReference type="Proteomes" id="UP001056255">
    <property type="component" value="Chromosome I"/>
</dbReference>
<feature type="transmembrane region" description="Helical" evidence="1">
    <location>
        <begin position="43"/>
        <end position="61"/>
    </location>
</feature>
<evidence type="ECO:0000256" key="1">
    <source>
        <dbReference type="SAM" id="Phobius"/>
    </source>
</evidence>
<accession>A0ABY4WPP2</accession>
<evidence type="ECO:0000313" key="3">
    <source>
        <dbReference type="Proteomes" id="UP001056255"/>
    </source>
</evidence>
<reference evidence="2" key="1">
    <citation type="submission" date="2021-08" db="EMBL/GenBank/DDBJ databases">
        <authorList>
            <person name="Sakaguchi M."/>
            <person name="Kikuchi T."/>
            <person name="Urbanczyk H."/>
        </authorList>
    </citation>
    <scope>NUCLEOTIDE SEQUENCE</scope>
    <source>
        <strain evidence="2">020920N</strain>
    </source>
</reference>
<gene>
    <name evidence="2" type="ORF">K6Q96_11215</name>
</gene>
<keyword evidence="1" id="KW-0812">Transmembrane</keyword>
<dbReference type="EMBL" id="CP082275">
    <property type="protein sequence ID" value="USH01469.1"/>
    <property type="molecule type" value="Genomic_DNA"/>
</dbReference>
<sequence>MKTYDYSLLWRARHLILIFVAGTVPFTLTVIKQGISPMLEDPSAILGIWALLSIGAVQRMIKERRLTKSILINGKEVVHVRTDGAVKEFNIDKISKIKILDVSQSSNGYKEKEMIIELKQNDEKLIVPVNIRQFDELYSILANELSGNQN</sequence>
<dbReference type="RefSeq" id="WP_251875790.1">
    <property type="nucleotide sequence ID" value="NZ_CP082275.1"/>
</dbReference>
<keyword evidence="1" id="KW-0472">Membrane</keyword>
<organism evidence="2 3">
    <name type="scientific">Grimontia kaedaensis</name>
    <dbReference type="NCBI Taxonomy" id="2872157"/>
    <lineage>
        <taxon>Bacteria</taxon>
        <taxon>Pseudomonadati</taxon>
        <taxon>Pseudomonadota</taxon>
        <taxon>Gammaproteobacteria</taxon>
        <taxon>Vibrionales</taxon>
        <taxon>Vibrionaceae</taxon>
        <taxon>Grimontia</taxon>
    </lineage>
</organism>
<proteinExistence type="predicted"/>
<keyword evidence="3" id="KW-1185">Reference proteome</keyword>
<keyword evidence="1" id="KW-1133">Transmembrane helix</keyword>
<protein>
    <recommendedName>
        <fullName evidence="4">DUF304 domain-containing protein</fullName>
    </recommendedName>
</protein>
<evidence type="ECO:0008006" key="4">
    <source>
        <dbReference type="Google" id="ProtNLM"/>
    </source>
</evidence>
<evidence type="ECO:0000313" key="2">
    <source>
        <dbReference type="EMBL" id="USH01469.1"/>
    </source>
</evidence>